<comment type="caution">
    <text evidence="4">The sequence shown here is derived from an EMBL/GenBank/DDBJ whole genome shotgun (WGS) entry which is preliminary data.</text>
</comment>
<evidence type="ECO:0000313" key="4">
    <source>
        <dbReference type="EMBL" id="EDP15486.1"/>
    </source>
</evidence>
<dbReference type="Proteomes" id="UP000005396">
    <property type="component" value="Unassembled WGS sequence"/>
</dbReference>
<proteinExistence type="inferred from homology"/>
<dbReference type="EC" id="3.1.-.-" evidence="3"/>
<evidence type="ECO:0000256" key="2">
    <source>
        <dbReference type="ARBA" id="ARBA00022649"/>
    </source>
</evidence>
<dbReference type="InterPro" id="IPR003477">
    <property type="entry name" value="PemK-like"/>
</dbReference>
<dbReference type="GO" id="GO:0006402">
    <property type="term" value="P:mRNA catabolic process"/>
    <property type="evidence" value="ECO:0007669"/>
    <property type="project" value="TreeGrafter"/>
</dbReference>
<dbReference type="AlphaFoldDB" id="A8RVX5"/>
<comment type="function">
    <text evidence="3">Toxic component of a type II toxin-antitoxin (TA) system.</text>
</comment>
<sequence length="128" mass="14693">MNMKEDWIYKRGDLYYANLNPYFGSEQGGTRPVLVLQNNVGNFFCPTLIVAPLTSKWIKKKELPTHYALESVPELGLKSVVLLEQIKTIDKRRVLSYIGRVSREEMRAIDDALQVSLDIHIPEEMEAP</sequence>
<keyword evidence="3" id="KW-0255">Endonuclease</keyword>
<dbReference type="PANTHER" id="PTHR33988:SF2">
    <property type="entry name" value="ENDORIBONUCLEASE MAZF"/>
    <property type="match status" value="1"/>
</dbReference>
<dbReference type="PaxDb" id="411902-CLOBOL_04407"/>
<evidence type="ECO:0000256" key="1">
    <source>
        <dbReference type="ARBA" id="ARBA00007521"/>
    </source>
</evidence>
<accession>A8RVX5</accession>
<comment type="similarity">
    <text evidence="1 3">Belongs to the PemK/MazF family.</text>
</comment>
<organism evidence="4 5">
    <name type="scientific">Enterocloster bolteae (strain ATCC BAA-613 / DSM 15670 / CCUG 46953 / JCM 12243 / WAL 16351)</name>
    <name type="common">Clostridium bolteae</name>
    <dbReference type="NCBI Taxonomy" id="411902"/>
    <lineage>
        <taxon>Bacteria</taxon>
        <taxon>Bacillati</taxon>
        <taxon>Bacillota</taxon>
        <taxon>Clostridia</taxon>
        <taxon>Lachnospirales</taxon>
        <taxon>Lachnospiraceae</taxon>
        <taxon>Enterocloster</taxon>
    </lineage>
</organism>
<dbReference type="HOGENOM" id="CLU_121823_1_0_9"/>
<dbReference type="EMBL" id="ABCC02000034">
    <property type="protein sequence ID" value="EDP15486.1"/>
    <property type="molecule type" value="Genomic_DNA"/>
</dbReference>
<protein>
    <recommendedName>
        <fullName evidence="3">mRNA interferase</fullName>
        <ecNumber evidence="3">3.1.-.-</ecNumber>
    </recommendedName>
</protein>
<dbReference type="GO" id="GO:0003677">
    <property type="term" value="F:DNA binding"/>
    <property type="evidence" value="ECO:0007669"/>
    <property type="project" value="InterPro"/>
</dbReference>
<dbReference type="InterPro" id="IPR011067">
    <property type="entry name" value="Plasmid_toxin/cell-grow_inhib"/>
</dbReference>
<dbReference type="Gene3D" id="2.30.30.110">
    <property type="match status" value="1"/>
</dbReference>
<name>A8RVX5_ENTBW</name>
<evidence type="ECO:0000313" key="5">
    <source>
        <dbReference type="Proteomes" id="UP000005396"/>
    </source>
</evidence>
<keyword evidence="3" id="KW-0540">Nuclease</keyword>
<evidence type="ECO:0000256" key="3">
    <source>
        <dbReference type="PIRNR" id="PIRNR033490"/>
    </source>
</evidence>
<dbReference type="eggNOG" id="COG2337">
    <property type="taxonomic scope" value="Bacteria"/>
</dbReference>
<dbReference type="Pfam" id="PF02452">
    <property type="entry name" value="PemK_toxin"/>
    <property type="match status" value="1"/>
</dbReference>
<dbReference type="SUPFAM" id="SSF50118">
    <property type="entry name" value="Cell growth inhibitor/plasmid maintenance toxic component"/>
    <property type="match status" value="1"/>
</dbReference>
<reference evidence="4 5" key="1">
    <citation type="submission" date="2007-08" db="EMBL/GenBank/DDBJ databases">
        <authorList>
            <person name="Fulton L."/>
            <person name="Clifton S."/>
            <person name="Fulton B."/>
            <person name="Xu J."/>
            <person name="Minx P."/>
            <person name="Pepin K.H."/>
            <person name="Johnson M."/>
            <person name="Thiruvilangam P."/>
            <person name="Bhonagiri V."/>
            <person name="Nash W.E."/>
            <person name="Mardis E.R."/>
            <person name="Wilson R.K."/>
        </authorList>
    </citation>
    <scope>NUCLEOTIDE SEQUENCE [LARGE SCALE GENOMIC DNA]</scope>
    <source>
        <strain evidence="5">ATCC BAA-613 / DSM 15670 / CCUG 46953 / JCM 12243 / WAL 16351</strain>
    </source>
</reference>
<dbReference type="GO" id="GO:0016075">
    <property type="term" value="P:rRNA catabolic process"/>
    <property type="evidence" value="ECO:0007669"/>
    <property type="project" value="TreeGrafter"/>
</dbReference>
<dbReference type="GO" id="GO:0004521">
    <property type="term" value="F:RNA endonuclease activity"/>
    <property type="evidence" value="ECO:0007669"/>
    <property type="project" value="TreeGrafter"/>
</dbReference>
<keyword evidence="2" id="KW-1277">Toxin-antitoxin system</keyword>
<gene>
    <name evidence="4" type="ORF">CLOBOL_04407</name>
</gene>
<dbReference type="PANTHER" id="PTHR33988">
    <property type="entry name" value="ENDORIBONUCLEASE MAZF-RELATED"/>
    <property type="match status" value="1"/>
</dbReference>
<dbReference type="GO" id="GO:0016787">
    <property type="term" value="F:hydrolase activity"/>
    <property type="evidence" value="ECO:0007669"/>
    <property type="project" value="UniProtKB-KW"/>
</dbReference>
<reference evidence="4 5" key="2">
    <citation type="submission" date="2007-09" db="EMBL/GenBank/DDBJ databases">
        <title>Draft genome sequence of Clostridium bolteae (ATCC BAA-613).</title>
        <authorList>
            <person name="Sudarsanam P."/>
            <person name="Ley R."/>
            <person name="Guruge J."/>
            <person name="Turnbaugh P.J."/>
            <person name="Mahowald M."/>
            <person name="Liep D."/>
            <person name="Gordon J."/>
        </authorList>
    </citation>
    <scope>NUCLEOTIDE SEQUENCE [LARGE SCALE GENOMIC DNA]</scope>
    <source>
        <strain evidence="5">ATCC BAA-613 / DSM 15670 / CCUG 46953 / JCM 12243 / WAL 16351</strain>
    </source>
</reference>
<dbReference type="PIRSF" id="PIRSF033490">
    <property type="entry name" value="MazF"/>
    <property type="match status" value="1"/>
</dbReference>
<keyword evidence="3" id="KW-0378">Hydrolase</keyword>